<dbReference type="InterPro" id="IPR045520">
    <property type="entry name" value="GPAT/DHAPAT_C"/>
</dbReference>
<reference evidence="3 4" key="1">
    <citation type="submission" date="2024-03" db="EMBL/GenBank/DDBJ databases">
        <title>The Acrasis kona genome and developmental transcriptomes reveal deep origins of eukaryotic multicellular pathways.</title>
        <authorList>
            <person name="Sheikh S."/>
            <person name="Fu C.-J."/>
            <person name="Brown M.W."/>
            <person name="Baldauf S.L."/>
        </authorList>
    </citation>
    <scope>NUCLEOTIDE SEQUENCE [LARGE SCALE GENOMIC DNA]</scope>
    <source>
        <strain evidence="3 4">ATCC MYA-3509</strain>
    </source>
</reference>
<dbReference type="CDD" id="cd09071">
    <property type="entry name" value="FAR_C"/>
    <property type="match status" value="1"/>
</dbReference>
<comment type="subcellular location">
    <subcellularLocation>
        <location evidence="1">Endomembrane system</location>
        <topology evidence="1">Peripheral membrane protein</topology>
    </subcellularLocation>
</comment>
<dbReference type="AlphaFoldDB" id="A0AAW2YZ81"/>
<evidence type="ECO:0000313" key="3">
    <source>
        <dbReference type="EMBL" id="KAL0482801.1"/>
    </source>
</evidence>
<dbReference type="GO" id="GO:0004366">
    <property type="term" value="F:glycerol-3-phosphate O-acyltransferase activity"/>
    <property type="evidence" value="ECO:0007669"/>
    <property type="project" value="TreeGrafter"/>
</dbReference>
<protein>
    <recommendedName>
        <fullName evidence="2">Phospholipid/glycerol acyltransferase domain-containing protein</fullName>
    </recommendedName>
</protein>
<dbReference type="Proteomes" id="UP001431209">
    <property type="component" value="Unassembled WGS sequence"/>
</dbReference>
<sequence length="827" mass="94081">MILAPCDCHSPTVRTFHCATSHANPSQWKRTVRSVMTYWKMYPPKRGVSPPEFMMVPNRYYYNLQFYMQYTWLQRIYTFLSSTLGNESHVKIAQGLAKMEGRAQMLEMNFSHFTNNEWTFETMNLDRTCSRLSPKEDAVFGTHFEQIEWDTYMPYFCYGLSKWVLKENPNIPHDNMASLSALADSGTTIKLIDDLFFAYHARVNLRLMNQSEMKQIILANQKVQSNILSIARSKSLTFDAATNKALLIMSNMFADPDIKSVRSVSWMLRKMWRSMYRSIKISVDEIDALKRLQDDPNNCLIFVPTHRSYVDFLVLSYLFVAYSLPVPCIAAKDELSKLPIITKLLRGNGAFFFDGDLSQNDPLYGSILSGYIRHLISHQHPIEFFLEGSRSRDGKSGINRSIVLDEIVNAHLEDGPTSNQQILFIPINISYDKIVESTQYAKELLGEGNLGSFIGHHQSLSGLTKAWSVLSHKYGDVHVKIGGSVNLNEFIKKKSSCDRIQLSSELGDLLASKLDNASVAMPTAIVACLLLTHRDGIALDDLHARSEKLRDLILQRGYQVNLEPGVSMNVIVDRALIMLNGLVDRRLQIAIEVPQPGDKNAPRQIMELACYRNQIIHIFLNEALVSCALYSLRNAGEITMSKLLERTNALAHMMRFEFVHNHVDYQQVVNLMIERGLVDQSNLQITSASQDVHKFLLSLIWPFVDSYWSTGRSLISLRLTATIVNQPTDHMNLIKRVQWMTIKNCVDGSMKYLDSASVVTIKNAILYFIEEGVLLNAVDGNERGGKLGKLSLSDDYFDMDALLSQVEKILIFREDFAGEKKMFESKL</sequence>
<dbReference type="Pfam" id="PF01553">
    <property type="entry name" value="Acyltransferase"/>
    <property type="match status" value="1"/>
</dbReference>
<dbReference type="GO" id="GO:0012505">
    <property type="term" value="C:endomembrane system"/>
    <property type="evidence" value="ECO:0007669"/>
    <property type="project" value="UniProtKB-SubCell"/>
</dbReference>
<proteinExistence type="predicted"/>
<gene>
    <name evidence="3" type="ORF">AKO1_009242</name>
</gene>
<dbReference type="InterPro" id="IPR002123">
    <property type="entry name" value="Plipid/glycerol_acylTrfase"/>
</dbReference>
<dbReference type="SUPFAM" id="SSF69593">
    <property type="entry name" value="Glycerol-3-phosphate (1)-acyltransferase"/>
    <property type="match status" value="1"/>
</dbReference>
<dbReference type="Pfam" id="PF19277">
    <property type="entry name" value="GPAT_C"/>
    <property type="match status" value="1"/>
</dbReference>
<organism evidence="3 4">
    <name type="scientific">Acrasis kona</name>
    <dbReference type="NCBI Taxonomy" id="1008807"/>
    <lineage>
        <taxon>Eukaryota</taxon>
        <taxon>Discoba</taxon>
        <taxon>Heterolobosea</taxon>
        <taxon>Tetramitia</taxon>
        <taxon>Eutetramitia</taxon>
        <taxon>Acrasidae</taxon>
        <taxon>Acrasis</taxon>
    </lineage>
</organism>
<feature type="domain" description="Phospholipid/glycerol acyltransferase" evidence="2">
    <location>
        <begin position="300"/>
        <end position="432"/>
    </location>
</feature>
<accession>A0AAW2YZ81</accession>
<dbReference type="GO" id="GO:0031966">
    <property type="term" value="C:mitochondrial membrane"/>
    <property type="evidence" value="ECO:0007669"/>
    <property type="project" value="TreeGrafter"/>
</dbReference>
<dbReference type="PANTHER" id="PTHR12563:SF17">
    <property type="entry name" value="DIHYDROXYACETONE PHOSPHATE ACYLTRANSFERASE"/>
    <property type="match status" value="1"/>
</dbReference>
<evidence type="ECO:0000259" key="2">
    <source>
        <dbReference type="SMART" id="SM00563"/>
    </source>
</evidence>
<evidence type="ECO:0000256" key="1">
    <source>
        <dbReference type="ARBA" id="ARBA00004184"/>
    </source>
</evidence>
<dbReference type="GO" id="GO:0008654">
    <property type="term" value="P:phospholipid biosynthetic process"/>
    <property type="evidence" value="ECO:0007669"/>
    <property type="project" value="TreeGrafter"/>
</dbReference>
<dbReference type="GO" id="GO:0019432">
    <property type="term" value="P:triglyceride biosynthetic process"/>
    <property type="evidence" value="ECO:0007669"/>
    <property type="project" value="TreeGrafter"/>
</dbReference>
<dbReference type="GO" id="GO:0006072">
    <property type="term" value="P:glycerol-3-phosphate metabolic process"/>
    <property type="evidence" value="ECO:0007669"/>
    <property type="project" value="TreeGrafter"/>
</dbReference>
<dbReference type="GO" id="GO:0006631">
    <property type="term" value="P:fatty acid metabolic process"/>
    <property type="evidence" value="ECO:0007669"/>
    <property type="project" value="TreeGrafter"/>
</dbReference>
<comment type="caution">
    <text evidence="3">The sequence shown here is derived from an EMBL/GenBank/DDBJ whole genome shotgun (WGS) entry which is preliminary data.</text>
</comment>
<evidence type="ECO:0000313" key="4">
    <source>
        <dbReference type="Proteomes" id="UP001431209"/>
    </source>
</evidence>
<name>A0AAW2YZ81_9EUKA</name>
<dbReference type="Pfam" id="PF03015">
    <property type="entry name" value="Sterile"/>
    <property type="match status" value="1"/>
</dbReference>
<keyword evidence="4" id="KW-1185">Reference proteome</keyword>
<dbReference type="EMBL" id="JAOPGA020000893">
    <property type="protein sequence ID" value="KAL0482801.1"/>
    <property type="molecule type" value="Genomic_DNA"/>
</dbReference>
<dbReference type="SMART" id="SM00563">
    <property type="entry name" value="PlsC"/>
    <property type="match status" value="1"/>
</dbReference>
<dbReference type="PANTHER" id="PTHR12563">
    <property type="entry name" value="GLYCEROL-3-PHOSPHATE ACYLTRANSFERASE"/>
    <property type="match status" value="1"/>
</dbReference>
<dbReference type="InterPro" id="IPR033640">
    <property type="entry name" value="FAR_C"/>
</dbReference>
<dbReference type="InterPro" id="IPR022284">
    <property type="entry name" value="GPAT/DHAPAT"/>
</dbReference>